<keyword evidence="4" id="KW-1185">Reference proteome</keyword>
<dbReference type="Pfam" id="PF03772">
    <property type="entry name" value="Competence"/>
    <property type="match status" value="1"/>
</dbReference>
<proteinExistence type="predicted"/>
<dbReference type="Proteomes" id="UP000032214">
    <property type="component" value="Unassembled WGS sequence"/>
</dbReference>
<keyword evidence="1" id="KW-0812">Transmembrane</keyword>
<organism evidence="3 4">
    <name type="scientific">candidate division TM6 bacterium JCVI TM6SC1</name>
    <dbReference type="NCBI Taxonomy" id="1306947"/>
    <lineage>
        <taxon>Bacteria</taxon>
        <taxon>Candidatus Babelota</taxon>
        <taxon>Vermiphilus</taxon>
    </lineage>
</organism>
<feature type="transmembrane region" description="Helical" evidence="1">
    <location>
        <begin position="52"/>
        <end position="72"/>
    </location>
</feature>
<name>A0A0D2K576_9BACT</name>
<keyword evidence="1" id="KW-0472">Membrane</keyword>
<dbReference type="EMBL" id="ARQD01000001">
    <property type="protein sequence ID" value="KIX85392.1"/>
    <property type="molecule type" value="Genomic_DNA"/>
</dbReference>
<accession>A0A0D2K576</accession>
<feature type="transmembrane region" description="Helical" evidence="1">
    <location>
        <begin position="363"/>
        <end position="380"/>
    </location>
</feature>
<feature type="transmembrane region" description="Helical" evidence="1">
    <location>
        <begin position="386"/>
        <end position="405"/>
    </location>
</feature>
<feature type="transmembrane region" description="Helical" evidence="1">
    <location>
        <begin position="294"/>
        <end position="313"/>
    </location>
</feature>
<feature type="transmembrane region" description="Helical" evidence="1">
    <location>
        <begin position="6"/>
        <end position="31"/>
    </location>
</feature>
<sequence length="415" mass="47827">MWLFELFSYVTHLICILSRTHYYLFAMLSKIEKLTKLIFKCIQKNVLAVKKIIIFPCVHPIWILVACHVLAIEYMDSNVHSIIYVGMGLCIIGCLRSHYKIIMILIAIIAFINGSVQYCNQIDQWHHARNMINTKFAWSAHGIIKEVKVDSSRAQACFTIEGIWLYSPTLNLSIKTSYKICMYSANNYLPGDHITIKSFKFSSIPKMQFEKFLIKQGILGCAYVSSNMIYLVYRPYFSIARTIALFKNYILQGVQNRLSKETFNVAQPLFWGTSQSNASSQFDNMCKKWGILHYLARSGLHVAVFIFILSNLLKFLPISKRYNDLLIVALLCVYNSLSWPSISFERALYSACIMKISNWFHKPAHALHTLLLITGFFAVTNPLALTFANFQLSFFITFILLWHSYSHKTQVISSK</sequence>
<dbReference type="InterPro" id="IPR004477">
    <property type="entry name" value="ComEC_N"/>
</dbReference>
<protein>
    <recommendedName>
        <fullName evidence="2">ComEC/Rec2-related protein domain-containing protein</fullName>
    </recommendedName>
</protein>
<keyword evidence="1" id="KW-1133">Transmembrane helix</keyword>
<evidence type="ECO:0000313" key="3">
    <source>
        <dbReference type="EMBL" id="KIX85392.1"/>
    </source>
</evidence>
<dbReference type="AlphaFoldDB" id="A0A0D2K576"/>
<feature type="transmembrane region" description="Helical" evidence="1">
    <location>
        <begin position="78"/>
        <end position="95"/>
    </location>
</feature>
<dbReference type="eggNOG" id="COG0658">
    <property type="taxonomic scope" value="Bacteria"/>
</dbReference>
<evidence type="ECO:0000256" key="1">
    <source>
        <dbReference type="SAM" id="Phobius"/>
    </source>
</evidence>
<reference evidence="3 4" key="1">
    <citation type="journal article" date="2013" name="Proc. Natl. Acad. Sci. U.S.A.">
        <title>Candidate phylum TM6 genome recovered from a hospital sink biofilm provides genomic insights into this uncultivated phylum.</title>
        <authorList>
            <person name="McLean J.S."/>
            <person name="Lombardo M.J."/>
            <person name="Badger J.H."/>
            <person name="Edlund A."/>
            <person name="Novotny M."/>
            <person name="Yee-Greenbaum J."/>
            <person name="Vyahhi N."/>
            <person name="Hall A.P."/>
            <person name="Yang Y."/>
            <person name="Dupont C.L."/>
            <person name="Ziegler M.G."/>
            <person name="Chitsaz H."/>
            <person name="Allen A.E."/>
            <person name="Yooseph S."/>
            <person name="Tesler G."/>
            <person name="Pevzner P.A."/>
            <person name="Friedman R.M."/>
            <person name="Nealson K.H."/>
            <person name="Venter J.C."/>
            <person name="Lasken R.S."/>
        </authorList>
    </citation>
    <scope>NUCLEOTIDE SEQUENCE [LARGE SCALE GENOMIC DNA]</scope>
    <source>
        <strain evidence="3 4">TM6SC1</strain>
    </source>
</reference>
<feature type="transmembrane region" description="Helical" evidence="1">
    <location>
        <begin position="325"/>
        <end position="342"/>
    </location>
</feature>
<evidence type="ECO:0000313" key="4">
    <source>
        <dbReference type="Proteomes" id="UP000032214"/>
    </source>
</evidence>
<dbReference type="STRING" id="1306947.J120_00180"/>
<evidence type="ECO:0000259" key="2">
    <source>
        <dbReference type="Pfam" id="PF03772"/>
    </source>
</evidence>
<feature type="domain" description="ComEC/Rec2-related protein" evidence="2">
    <location>
        <begin position="275"/>
        <end position="407"/>
    </location>
</feature>
<gene>
    <name evidence="3" type="ORF">J120_00180</name>
</gene>
<comment type="caution">
    <text evidence="3">The sequence shown here is derived from an EMBL/GenBank/DDBJ whole genome shotgun (WGS) entry which is preliminary data.</text>
</comment>